<dbReference type="EC" id="2.4.-.-" evidence="2"/>
<proteinExistence type="predicted"/>
<dbReference type="GO" id="GO:0016757">
    <property type="term" value="F:glycosyltransferase activity"/>
    <property type="evidence" value="ECO:0007669"/>
    <property type="project" value="UniProtKB-KW"/>
</dbReference>
<organism evidence="2 3">
    <name type="scientific">Phaeospirillum tilakii</name>
    <dbReference type="NCBI Taxonomy" id="741673"/>
    <lineage>
        <taxon>Bacteria</taxon>
        <taxon>Pseudomonadati</taxon>
        <taxon>Pseudomonadota</taxon>
        <taxon>Alphaproteobacteria</taxon>
        <taxon>Rhodospirillales</taxon>
        <taxon>Rhodospirillaceae</taxon>
        <taxon>Phaeospirillum</taxon>
    </lineage>
</organism>
<dbReference type="Gene3D" id="3.40.50.2000">
    <property type="entry name" value="Glycogen Phosphorylase B"/>
    <property type="match status" value="1"/>
</dbReference>
<evidence type="ECO:0000259" key="1">
    <source>
        <dbReference type="Pfam" id="PF00534"/>
    </source>
</evidence>
<keyword evidence="3" id="KW-1185">Reference proteome</keyword>
<dbReference type="Proteomes" id="UP001597296">
    <property type="component" value="Unassembled WGS sequence"/>
</dbReference>
<protein>
    <submittedName>
        <fullName evidence="2">Glycosyltransferase</fullName>
        <ecNumber evidence="2">2.4.-.-</ecNumber>
    </submittedName>
</protein>
<keyword evidence="2" id="KW-0808">Transferase</keyword>
<dbReference type="Pfam" id="PF00534">
    <property type="entry name" value="Glycos_transf_1"/>
    <property type="match status" value="1"/>
</dbReference>
<accession>A0ABW5C6B4</accession>
<gene>
    <name evidence="2" type="ORF">ACFSNB_03360</name>
</gene>
<keyword evidence="2" id="KW-0328">Glycosyltransferase</keyword>
<name>A0ABW5C6B4_9PROT</name>
<dbReference type="SUPFAM" id="SSF53756">
    <property type="entry name" value="UDP-Glycosyltransferase/glycogen phosphorylase"/>
    <property type="match status" value="1"/>
</dbReference>
<evidence type="ECO:0000313" key="2">
    <source>
        <dbReference type="EMBL" id="MFD2232835.1"/>
    </source>
</evidence>
<dbReference type="RefSeq" id="WP_377314497.1">
    <property type="nucleotide sequence ID" value="NZ_JBHUIY010000004.1"/>
</dbReference>
<reference evidence="3" key="1">
    <citation type="journal article" date="2019" name="Int. J. Syst. Evol. Microbiol.">
        <title>The Global Catalogue of Microorganisms (GCM) 10K type strain sequencing project: providing services to taxonomists for standard genome sequencing and annotation.</title>
        <authorList>
            <consortium name="The Broad Institute Genomics Platform"/>
            <consortium name="The Broad Institute Genome Sequencing Center for Infectious Disease"/>
            <person name="Wu L."/>
            <person name="Ma J."/>
        </authorList>
    </citation>
    <scope>NUCLEOTIDE SEQUENCE [LARGE SCALE GENOMIC DNA]</scope>
    <source>
        <strain evidence="3">KCTC 15012</strain>
    </source>
</reference>
<comment type="caution">
    <text evidence="2">The sequence shown here is derived from an EMBL/GenBank/DDBJ whole genome shotgun (WGS) entry which is preliminary data.</text>
</comment>
<evidence type="ECO:0000313" key="3">
    <source>
        <dbReference type="Proteomes" id="UP001597296"/>
    </source>
</evidence>
<dbReference type="EMBL" id="JBHUIY010000004">
    <property type="protein sequence ID" value="MFD2232835.1"/>
    <property type="molecule type" value="Genomic_DNA"/>
</dbReference>
<sequence length="314" mass="34869">MARVFVVGAYIPNGGTLMAYHLGRILQQDFGLEGWAVRVGGESPDHGIFAYDPVFPSIDLDALPATIRDEDVLIANPSFSAHCLGLRCAGRKVMYVQGFTTFDLLDGHFDLYVSVSRVVHDFIRNLYGIDSEVIPPFIRPDSFPTPPPWPDRPEGGVLLHNKGHGQRQTLLLERFRQLVARRRPGLVLEPLPQGKIRQPDFAARLGQARHLLSLCPAEGFGLIPLEAMAMGTTVIGFDAFGGRDYLRPGDNCESVPWPRLEALADRLLDLLDQPERARTLAERGRATALADRFTPAHFRAAWGAQFERLLGGRR</sequence>
<feature type="domain" description="Glycosyl transferase family 1" evidence="1">
    <location>
        <begin position="211"/>
        <end position="286"/>
    </location>
</feature>
<dbReference type="InterPro" id="IPR001296">
    <property type="entry name" value="Glyco_trans_1"/>
</dbReference>